<dbReference type="SMART" id="SM00418">
    <property type="entry name" value="HTH_ARSR"/>
    <property type="match status" value="1"/>
</dbReference>
<evidence type="ECO:0000259" key="4">
    <source>
        <dbReference type="PROSITE" id="PS50987"/>
    </source>
</evidence>
<dbReference type="SUPFAM" id="SSF46785">
    <property type="entry name" value="Winged helix' DNA-binding domain"/>
    <property type="match status" value="1"/>
</dbReference>
<dbReference type="InterPro" id="IPR011991">
    <property type="entry name" value="ArsR-like_HTH"/>
</dbReference>
<dbReference type="InterPro" id="IPR036388">
    <property type="entry name" value="WH-like_DNA-bd_sf"/>
</dbReference>
<dbReference type="InterPro" id="IPR051081">
    <property type="entry name" value="HTH_MetalResp_TranReg"/>
</dbReference>
<evidence type="ECO:0000313" key="6">
    <source>
        <dbReference type="Proteomes" id="UP001154312"/>
    </source>
</evidence>
<feature type="domain" description="HTH arsR-type" evidence="4">
    <location>
        <begin position="5"/>
        <end position="99"/>
    </location>
</feature>
<sequence>MDRVFGGTYVEHIAKLFKILGDANRLCILLTIGKSERSVSQIIEATSLSQTLVSFHLRALRDAGIVTAERQGAFIYYRLANADLLDLVSEFQEYASKETAETEKVEFPCPCPPMGKKYF</sequence>
<dbReference type="InterPro" id="IPR001845">
    <property type="entry name" value="HTH_ArsR_DNA-bd_dom"/>
</dbReference>
<dbReference type="AlphaFoldDB" id="A0A9X4H093"/>
<reference evidence="5" key="1">
    <citation type="submission" date="2022-02" db="EMBL/GenBank/DDBJ databases">
        <authorList>
            <person name="Leng L."/>
        </authorList>
    </citation>
    <scope>NUCLEOTIDE SEQUENCE</scope>
    <source>
        <strain evidence="5">JI</strain>
    </source>
</reference>
<accession>A0A9X4H093</accession>
<dbReference type="RefSeq" id="WP_277445129.1">
    <property type="nucleotide sequence ID" value="NZ_JAKOAV010000037.1"/>
</dbReference>
<dbReference type="EMBL" id="JAKOAV010000037">
    <property type="protein sequence ID" value="MDF9409635.1"/>
    <property type="molecule type" value="Genomic_DNA"/>
</dbReference>
<organism evidence="5 6">
    <name type="scientific">Pelotomaculum isophthalicicum JI</name>
    <dbReference type="NCBI Taxonomy" id="947010"/>
    <lineage>
        <taxon>Bacteria</taxon>
        <taxon>Bacillati</taxon>
        <taxon>Bacillota</taxon>
        <taxon>Clostridia</taxon>
        <taxon>Eubacteriales</taxon>
        <taxon>Desulfotomaculaceae</taxon>
        <taxon>Pelotomaculum</taxon>
    </lineage>
</organism>
<evidence type="ECO:0000256" key="3">
    <source>
        <dbReference type="ARBA" id="ARBA00023163"/>
    </source>
</evidence>
<dbReference type="GO" id="GO:0003677">
    <property type="term" value="F:DNA binding"/>
    <property type="evidence" value="ECO:0007669"/>
    <property type="project" value="UniProtKB-KW"/>
</dbReference>
<keyword evidence="1" id="KW-0805">Transcription regulation</keyword>
<dbReference type="Proteomes" id="UP001154312">
    <property type="component" value="Unassembled WGS sequence"/>
</dbReference>
<keyword evidence="6" id="KW-1185">Reference proteome</keyword>
<dbReference type="GO" id="GO:0003700">
    <property type="term" value="F:DNA-binding transcription factor activity"/>
    <property type="evidence" value="ECO:0007669"/>
    <property type="project" value="InterPro"/>
</dbReference>
<name>A0A9X4H093_9FIRM</name>
<gene>
    <name evidence="5" type="ORF">L7E55_14965</name>
</gene>
<dbReference type="NCBIfam" id="NF033788">
    <property type="entry name" value="HTH_metalloreg"/>
    <property type="match status" value="1"/>
</dbReference>
<dbReference type="Gene3D" id="1.10.10.10">
    <property type="entry name" value="Winged helix-like DNA-binding domain superfamily/Winged helix DNA-binding domain"/>
    <property type="match status" value="1"/>
</dbReference>
<evidence type="ECO:0000256" key="2">
    <source>
        <dbReference type="ARBA" id="ARBA00023125"/>
    </source>
</evidence>
<dbReference type="Pfam" id="PF01022">
    <property type="entry name" value="HTH_5"/>
    <property type="match status" value="1"/>
</dbReference>
<keyword evidence="2" id="KW-0238">DNA-binding</keyword>
<keyword evidence="3" id="KW-0804">Transcription</keyword>
<evidence type="ECO:0000313" key="5">
    <source>
        <dbReference type="EMBL" id="MDF9409635.1"/>
    </source>
</evidence>
<dbReference type="PROSITE" id="PS50987">
    <property type="entry name" value="HTH_ARSR_2"/>
    <property type="match status" value="1"/>
</dbReference>
<proteinExistence type="predicted"/>
<dbReference type="PRINTS" id="PR00778">
    <property type="entry name" value="HTHARSR"/>
</dbReference>
<comment type="caution">
    <text evidence="5">The sequence shown here is derived from an EMBL/GenBank/DDBJ whole genome shotgun (WGS) entry which is preliminary data.</text>
</comment>
<dbReference type="CDD" id="cd00090">
    <property type="entry name" value="HTH_ARSR"/>
    <property type="match status" value="1"/>
</dbReference>
<protein>
    <submittedName>
        <fullName evidence="5">Metalloregulator ArsR/SmtB family transcription factor</fullName>
    </submittedName>
</protein>
<evidence type="ECO:0000256" key="1">
    <source>
        <dbReference type="ARBA" id="ARBA00023015"/>
    </source>
</evidence>
<dbReference type="PANTHER" id="PTHR33154:SF33">
    <property type="entry name" value="TRANSCRIPTIONAL REPRESSOR SDPR"/>
    <property type="match status" value="1"/>
</dbReference>
<dbReference type="PANTHER" id="PTHR33154">
    <property type="entry name" value="TRANSCRIPTIONAL REGULATOR, ARSR FAMILY"/>
    <property type="match status" value="1"/>
</dbReference>
<dbReference type="InterPro" id="IPR036390">
    <property type="entry name" value="WH_DNA-bd_sf"/>
</dbReference>